<sequence>MNLKGFGYILHRNYEGVSMSFHARNGAEFVGLRSVIGGRRQVVYDARTGKRVVLDIRDVSATDDDINSALKEGINARNVLGGVLAALKARDINVEFAS</sequence>
<dbReference type="Proteomes" id="UP000809440">
    <property type="component" value="Unassembled WGS sequence"/>
</dbReference>
<dbReference type="EMBL" id="JAFBXF010000008">
    <property type="protein sequence ID" value="MBM2417871.1"/>
    <property type="molecule type" value="Genomic_DNA"/>
</dbReference>
<evidence type="ECO:0000313" key="2">
    <source>
        <dbReference type="Proteomes" id="UP000809440"/>
    </source>
</evidence>
<protein>
    <submittedName>
        <fullName evidence="1">Uncharacterized protein</fullName>
    </submittedName>
</protein>
<accession>A0ABS1ZW14</accession>
<evidence type="ECO:0000313" key="1">
    <source>
        <dbReference type="EMBL" id="MBM2417871.1"/>
    </source>
</evidence>
<dbReference type="RefSeq" id="WP_138488239.1">
    <property type="nucleotide sequence ID" value="NZ_JAFBWV010000008.1"/>
</dbReference>
<proteinExistence type="predicted"/>
<reference evidence="1 2" key="1">
    <citation type="submission" date="2021-01" db="EMBL/GenBank/DDBJ databases">
        <title>Diatom-associated Roseobacters Show Island Model of Population Structure.</title>
        <authorList>
            <person name="Qu L."/>
            <person name="Feng X."/>
            <person name="Chen Y."/>
            <person name="Li L."/>
            <person name="Wang X."/>
            <person name="Hu Z."/>
            <person name="Wang H."/>
            <person name="Luo H."/>
        </authorList>
    </citation>
    <scope>NUCLEOTIDE SEQUENCE [LARGE SCALE GENOMIC DNA]</scope>
    <source>
        <strain evidence="1 2">CC28-63</strain>
    </source>
</reference>
<keyword evidence="2" id="KW-1185">Reference proteome</keyword>
<name>A0ABS1ZW14_9RHOB</name>
<organism evidence="1 2">
    <name type="scientific">Marivita cryptomonadis</name>
    <dbReference type="NCBI Taxonomy" id="505252"/>
    <lineage>
        <taxon>Bacteria</taxon>
        <taxon>Pseudomonadati</taxon>
        <taxon>Pseudomonadota</taxon>
        <taxon>Alphaproteobacteria</taxon>
        <taxon>Rhodobacterales</taxon>
        <taxon>Roseobacteraceae</taxon>
        <taxon>Marivita</taxon>
    </lineage>
</organism>
<gene>
    <name evidence="1" type="ORF">JQX48_12875</name>
</gene>
<comment type="caution">
    <text evidence="1">The sequence shown here is derived from an EMBL/GenBank/DDBJ whole genome shotgun (WGS) entry which is preliminary data.</text>
</comment>